<feature type="non-terminal residue" evidence="3">
    <location>
        <position position="61"/>
    </location>
</feature>
<dbReference type="InterPro" id="IPR038589">
    <property type="entry name" value="Spt4_dom_sf"/>
</dbReference>
<accession>A0A523BHG7</accession>
<proteinExistence type="inferred from homology"/>
<protein>
    <submittedName>
        <fullName evidence="3">DNA-binding protein</fullName>
    </submittedName>
</protein>
<dbReference type="InterPro" id="IPR029040">
    <property type="entry name" value="RPABC4/Spt4"/>
</dbReference>
<dbReference type="InterPro" id="IPR022800">
    <property type="entry name" value="Spt4/RpoE2_Znf"/>
</dbReference>
<evidence type="ECO:0000313" key="3">
    <source>
        <dbReference type="EMBL" id="TDA40369.1"/>
    </source>
</evidence>
<keyword evidence="1" id="KW-0804">Transcription</keyword>
<dbReference type="Gene3D" id="2.20.28.90">
    <property type="match status" value="1"/>
</dbReference>
<dbReference type="SMART" id="SM01389">
    <property type="entry name" value="Spt4"/>
    <property type="match status" value="1"/>
</dbReference>
<dbReference type="AlphaFoldDB" id="A0A523BHG7"/>
<reference evidence="3 4" key="1">
    <citation type="journal article" date="2019" name="Nat. Microbiol.">
        <title>Expanding anaerobic alkane metabolism in the domain of Archaea.</title>
        <authorList>
            <person name="Wang Y."/>
            <person name="Wegener G."/>
            <person name="Hou J."/>
            <person name="Wang F."/>
            <person name="Xiao X."/>
        </authorList>
    </citation>
    <scope>NUCLEOTIDE SEQUENCE [LARGE SCALE GENOMIC DNA]</scope>
    <source>
        <strain evidence="3">WYZ-LMO11</strain>
    </source>
</reference>
<keyword evidence="3" id="KW-0238">DNA-binding</keyword>
<dbReference type="NCBIfam" id="NF041664">
    <property type="entry name" value="RNAP_arch_Epp"/>
    <property type="match status" value="1"/>
</dbReference>
<evidence type="ECO:0000313" key="4">
    <source>
        <dbReference type="Proteomes" id="UP000317265"/>
    </source>
</evidence>
<feature type="domain" description="Spt4/RpoE2 zinc finger" evidence="2">
    <location>
        <begin position="10"/>
        <end position="60"/>
    </location>
</feature>
<name>A0A523BHG7_9CREN</name>
<dbReference type="Pfam" id="PF06093">
    <property type="entry name" value="Spt4"/>
    <property type="match status" value="1"/>
</dbReference>
<dbReference type="GO" id="GO:0006355">
    <property type="term" value="P:regulation of DNA-templated transcription"/>
    <property type="evidence" value="ECO:0007669"/>
    <property type="project" value="InterPro"/>
</dbReference>
<dbReference type="SUPFAM" id="SSF63393">
    <property type="entry name" value="RNA polymerase subunits"/>
    <property type="match status" value="1"/>
</dbReference>
<sequence>MRKDKPSSIKFVCRKCKYILSEDETKCPICGGTDLTEDWEGLIIILDTSSALAEIINAKRP</sequence>
<comment type="caution">
    <text evidence="3">The sequence shown here is derived from an EMBL/GenBank/DDBJ whole genome shotgun (WGS) entry which is preliminary data.</text>
</comment>
<dbReference type="EMBL" id="QNVI01000008">
    <property type="protein sequence ID" value="TDA40369.1"/>
    <property type="molecule type" value="Genomic_DNA"/>
</dbReference>
<gene>
    <name evidence="3" type="ORF">DSO09_00705</name>
</gene>
<dbReference type="Proteomes" id="UP000317265">
    <property type="component" value="Unassembled WGS sequence"/>
</dbReference>
<dbReference type="PANTHER" id="PTHR40704:SF1">
    <property type="entry name" value="TRANSCRIPTION ELONGATION FACTOR SPT4"/>
    <property type="match status" value="1"/>
</dbReference>
<dbReference type="InterPro" id="IPR007178">
    <property type="entry name" value="Spt4_arch"/>
</dbReference>
<evidence type="ECO:0000259" key="2">
    <source>
        <dbReference type="SMART" id="SM01389"/>
    </source>
</evidence>
<dbReference type="HAMAP" id="MF_00949">
    <property type="entry name" value="Spt4_arch"/>
    <property type="match status" value="1"/>
</dbReference>
<dbReference type="GO" id="GO:0003677">
    <property type="term" value="F:DNA binding"/>
    <property type="evidence" value="ECO:0007669"/>
    <property type="project" value="UniProtKB-KW"/>
</dbReference>
<organism evidence="3 4">
    <name type="scientific">Thermoproteota archaeon</name>
    <dbReference type="NCBI Taxonomy" id="2056631"/>
    <lineage>
        <taxon>Archaea</taxon>
        <taxon>Thermoproteota</taxon>
    </lineage>
</organism>
<evidence type="ECO:0000256" key="1">
    <source>
        <dbReference type="ARBA" id="ARBA00023163"/>
    </source>
</evidence>
<dbReference type="PANTHER" id="PTHR40704">
    <property type="entry name" value="TRANSCRIPTION ELONGATION FACTOR SPT4"/>
    <property type="match status" value="1"/>
</dbReference>